<dbReference type="PANTHER" id="PTHR48100:SF51">
    <property type="entry name" value="PHOSPHOGLYCERATE MUTASE"/>
    <property type="match status" value="1"/>
</dbReference>
<sequence length="221" mass="24768">MEMTTVHLVRHGEVDNPTGILYGRRGGFHLTDLGHQMAQGLGRWFEAHDVRTVITSPLERAIETGTPTAEVFGLEIEHDSRLIEADNKFEGLAINKNRLVLLSPKYWPWYINPAKPSWGEPYTEVVDRMSRAVAHALEVARGGEAVLVSHQLPIWTMRSFVEGYSMLHDPRRRQCSLASVTSLNFIDHQLVSVNYAEPVADLMRQASDMTPGSSEAAIHGR</sequence>
<name>A0ABY8FX67_9ACTO</name>
<dbReference type="RefSeq" id="WP_278012532.1">
    <property type="nucleotide sequence ID" value="NZ_CP121208.1"/>
</dbReference>
<dbReference type="GO" id="GO:0016787">
    <property type="term" value="F:hydrolase activity"/>
    <property type="evidence" value="ECO:0007669"/>
    <property type="project" value="UniProtKB-KW"/>
</dbReference>
<dbReference type="InterPro" id="IPR050275">
    <property type="entry name" value="PGM_Phosphatase"/>
</dbReference>
<gene>
    <name evidence="1" type="ORF">P7079_06845</name>
</gene>
<keyword evidence="2" id="KW-1185">Reference proteome</keyword>
<dbReference type="EC" id="3.1.3.-" evidence="1"/>
<protein>
    <submittedName>
        <fullName evidence="1">Histidine phosphatase family protein</fullName>
        <ecNumber evidence="1">3.1.3.-</ecNumber>
    </submittedName>
</protein>
<reference evidence="1 2" key="1">
    <citation type="submission" date="2023-03" db="EMBL/GenBank/DDBJ databases">
        <title>Complete genome of Arcanobacterium canis strain DSM 25104 isolated in 2010 from a canine otitis externa in Germany.</title>
        <authorList>
            <person name="Borowiak M."/>
            <person name="Kreitlow A."/>
            <person name="Malorny B."/>
            <person name="Laemmler C."/>
            <person name="Prenger-Berninghoff E."/>
            <person name="Ploetz M."/>
            <person name="Abdulmawjood A."/>
        </authorList>
    </citation>
    <scope>NUCLEOTIDE SEQUENCE [LARGE SCALE GENOMIC DNA]</scope>
    <source>
        <strain evidence="1 2">DSM 25104</strain>
    </source>
</reference>
<dbReference type="CDD" id="cd07067">
    <property type="entry name" value="HP_PGM_like"/>
    <property type="match status" value="1"/>
</dbReference>
<dbReference type="Pfam" id="PF00300">
    <property type="entry name" value="His_Phos_1"/>
    <property type="match status" value="1"/>
</dbReference>
<evidence type="ECO:0000313" key="1">
    <source>
        <dbReference type="EMBL" id="WFM83106.1"/>
    </source>
</evidence>
<organism evidence="1 2">
    <name type="scientific">Arcanobacterium canis</name>
    <dbReference type="NCBI Taxonomy" id="999183"/>
    <lineage>
        <taxon>Bacteria</taxon>
        <taxon>Bacillati</taxon>
        <taxon>Actinomycetota</taxon>
        <taxon>Actinomycetes</taxon>
        <taxon>Actinomycetales</taxon>
        <taxon>Actinomycetaceae</taxon>
        <taxon>Arcanobacterium</taxon>
    </lineage>
</organism>
<keyword evidence="1" id="KW-0378">Hydrolase</keyword>
<dbReference type="EMBL" id="CP121208">
    <property type="protein sequence ID" value="WFM83106.1"/>
    <property type="molecule type" value="Genomic_DNA"/>
</dbReference>
<dbReference type="Gene3D" id="3.40.50.1240">
    <property type="entry name" value="Phosphoglycerate mutase-like"/>
    <property type="match status" value="1"/>
</dbReference>
<dbReference type="InterPro" id="IPR029033">
    <property type="entry name" value="His_PPase_superfam"/>
</dbReference>
<dbReference type="InterPro" id="IPR013078">
    <property type="entry name" value="His_Pase_superF_clade-1"/>
</dbReference>
<proteinExistence type="predicted"/>
<dbReference type="PANTHER" id="PTHR48100">
    <property type="entry name" value="BROAD-SPECIFICITY PHOSPHATASE YOR283W-RELATED"/>
    <property type="match status" value="1"/>
</dbReference>
<dbReference type="SMART" id="SM00855">
    <property type="entry name" value="PGAM"/>
    <property type="match status" value="1"/>
</dbReference>
<dbReference type="Proteomes" id="UP001215216">
    <property type="component" value="Chromosome"/>
</dbReference>
<accession>A0ABY8FX67</accession>
<evidence type="ECO:0000313" key="2">
    <source>
        <dbReference type="Proteomes" id="UP001215216"/>
    </source>
</evidence>
<dbReference type="SUPFAM" id="SSF53254">
    <property type="entry name" value="Phosphoglycerate mutase-like"/>
    <property type="match status" value="1"/>
</dbReference>